<dbReference type="Gene3D" id="2.180.10.10">
    <property type="entry name" value="RHS repeat-associated core"/>
    <property type="match status" value="1"/>
</dbReference>
<proteinExistence type="predicted"/>
<dbReference type="Proteomes" id="UP000287188">
    <property type="component" value="Unassembled WGS sequence"/>
</dbReference>
<comment type="caution">
    <text evidence="2">The sequence shown here is derived from an EMBL/GenBank/DDBJ whole genome shotgun (WGS) entry which is preliminary data.</text>
</comment>
<name>A0A402AF05_9CHLR</name>
<dbReference type="EMBL" id="BIFS01000001">
    <property type="protein sequence ID" value="GCE17679.1"/>
    <property type="molecule type" value="Genomic_DNA"/>
</dbReference>
<evidence type="ECO:0000313" key="2">
    <source>
        <dbReference type="EMBL" id="GCE17679.1"/>
    </source>
</evidence>
<feature type="compositionally biased region" description="Low complexity" evidence="1">
    <location>
        <begin position="617"/>
        <end position="633"/>
    </location>
</feature>
<evidence type="ECO:0000256" key="1">
    <source>
        <dbReference type="SAM" id="MobiDB-lite"/>
    </source>
</evidence>
<protein>
    <submittedName>
        <fullName evidence="2">Uncharacterized protein</fullName>
    </submittedName>
</protein>
<evidence type="ECO:0000313" key="3">
    <source>
        <dbReference type="Proteomes" id="UP000287188"/>
    </source>
</evidence>
<sequence>MLGLFSLQSFTSYIGADTENKPAYSYSMSYTNTPFTQINDPLTWALEYVAGEHLLTSITPTAYISGSANVLKPYTFAYTPETNHYSDLDHTTTNGSGRKYITGTNWSYLTHYVDTETHVGGDVTYALAYGNSHGTPYVTDSNGNITDDRHDPLYCVNHANDSDTSKRCQSPYDNNEDHNWTNYVVTSISTLNSGQGSNTTTYAYALSAYGTYSQNYQGTGRFCVPAGTAPYKPGQDDCVYDTYIPPTPGGGADTDWQDYYNGEFRGFGKVYTTHPDGNLTVDSYYAAEAWGTPQTNSQNYQSGSVYQEDVFWGNAEDDNQLIQRTVTQYSGNSQFLPQGSQNLKDGCLTGFTTSYIPCESVTVFSKTTQYESAGVGGTDAPWKQVNYTYDDYHPVNGVTTGHGYYHNVTQALTTGSNIKQVTQKSSYAINDGVTNGITYYLTGKVSHSEIDDDTGHIWSCQDTTYDEGSSVGVSPSVGLPTTVQTYTNCGNHSNGQTYTMHTMYDKYGNAVASVDAFGSANSGLYSSNGCSLSTAPAYQSSSWTASHYTTCSVFDSYYAQATDLYNVYNQHTHLTFDYTSGGRATSTTDINGQTTSSALIYDGNGNEIQRTAAPGETGSYTSQSTTASSCSDSSTTPCYEADSSSYLYSNAVSRVFYDSAGRAVETRSPLDINNDLVTYTIYNDAADTTFTSVPFRVPYGTGWLDPNTATIDGGSVKPAGTTSLVDPLGRVMATQDPALGSAAEPGITCSGQNGTWTSCAYYAYGQASGDSQNYGYTETVDGNQQMSVAFTDVLGRTRYVQSYSVAGNSGANITGKTETQFNALGLPTAVIVKDLTPQSGEDTAAVTTTATYDDMGRLTQLNDPDRGTITDTYDAGGRALTVTSGSHTVGSSYDLLGRVLCVQDAAPTTDGSGACSSGSHPLEQYTYGVSKLGTPGSTDFPTGRMTQDISTTYYPDGTSSQSTYQYQHDARGQLTAETMQLSVPSSWNVSTALPTYKETQAYNDDGQATTTQTTVNGQPGFTFSQAYDSTTGTLTGLSNNATGVANLASVSFEGHGLTSAINYQTTTGTALASEQFGYDGNLRATGATATWQSGSGSTGTVYSENRSYDPIGNVSSKSSTYAAVPGQTGSGGSETQNFCYNELNQLTWAGNSGTQPATTTGGSCGTATAQSGLQGAAYGTGFAYTHLGQLWQGPLNGSGSQLQYLYCDSNHPHQLTGIYPAGTTCATKNDGSASYLASYDAWGNQTSRTYQGTTATLSYDVQNELVQWNAGSTSQEWYAYDNGENALCAVVRLAVAPPSRCTPSAWKSTPTIALAPPPALPTTTPWVGTYWAKLMAQTPSST</sequence>
<gene>
    <name evidence="2" type="ORF">KDK_14790</name>
</gene>
<organism evidence="2 3">
    <name type="scientific">Dictyobacter kobayashii</name>
    <dbReference type="NCBI Taxonomy" id="2014872"/>
    <lineage>
        <taxon>Bacteria</taxon>
        <taxon>Bacillati</taxon>
        <taxon>Chloroflexota</taxon>
        <taxon>Ktedonobacteria</taxon>
        <taxon>Ktedonobacterales</taxon>
        <taxon>Dictyobacteraceae</taxon>
        <taxon>Dictyobacter</taxon>
    </lineage>
</organism>
<dbReference type="RefSeq" id="WP_246035296.1">
    <property type="nucleotide sequence ID" value="NZ_BIFS01000001.1"/>
</dbReference>
<reference evidence="3" key="1">
    <citation type="submission" date="2018-12" db="EMBL/GenBank/DDBJ databases">
        <title>Tengunoibacter tsumagoiensis gen. nov., sp. nov., Dictyobacter kobayashii sp. nov., D. alpinus sp. nov., and D. joshuensis sp. nov. and description of Dictyobacteraceae fam. nov. within the order Ktedonobacterales isolated from Tengu-no-mugimeshi.</title>
        <authorList>
            <person name="Wang C.M."/>
            <person name="Zheng Y."/>
            <person name="Sakai Y."/>
            <person name="Toyoda A."/>
            <person name="Minakuchi Y."/>
            <person name="Abe K."/>
            <person name="Yokota A."/>
            <person name="Yabe S."/>
        </authorList>
    </citation>
    <scope>NUCLEOTIDE SEQUENCE [LARGE SCALE GENOMIC DNA]</scope>
    <source>
        <strain evidence="3">Uno11</strain>
    </source>
</reference>
<keyword evidence="3" id="KW-1185">Reference proteome</keyword>
<feature type="region of interest" description="Disordered" evidence="1">
    <location>
        <begin position="610"/>
        <end position="633"/>
    </location>
</feature>
<accession>A0A402AF05</accession>